<keyword evidence="9" id="KW-0333">Golgi apparatus</keyword>
<keyword evidence="6" id="KW-0256">Endoplasmic reticulum</keyword>
<evidence type="ECO:0000256" key="14">
    <source>
        <dbReference type="SAM" id="Phobius"/>
    </source>
</evidence>
<dbReference type="EMBL" id="SPRH01000031">
    <property type="protein sequence ID" value="TIB99308.1"/>
    <property type="molecule type" value="Genomic_DNA"/>
</dbReference>
<evidence type="ECO:0000256" key="7">
    <source>
        <dbReference type="ARBA" id="ARBA00022927"/>
    </source>
</evidence>
<proteinExistence type="inferred from homology"/>
<dbReference type="InterPro" id="IPR042855">
    <property type="entry name" value="V_SNARE_CC"/>
</dbReference>
<dbReference type="Proteomes" id="UP000307169">
    <property type="component" value="Unassembled WGS sequence"/>
</dbReference>
<keyword evidence="11 14" id="KW-0472">Membrane</keyword>
<keyword evidence="10 13" id="KW-0175">Coiled coil</keyword>
<evidence type="ECO:0000256" key="12">
    <source>
        <dbReference type="ARBA" id="ARBA00024249"/>
    </source>
</evidence>
<evidence type="ECO:0000256" key="1">
    <source>
        <dbReference type="ARBA" id="ARBA00004163"/>
    </source>
</evidence>
<dbReference type="Pfam" id="PF00957">
    <property type="entry name" value="Synaptobrevin"/>
    <property type="match status" value="1"/>
</dbReference>
<dbReference type="InterPro" id="IPR011012">
    <property type="entry name" value="Longin-like_dom_sf"/>
</dbReference>
<dbReference type="GO" id="GO:0006890">
    <property type="term" value="P:retrograde vesicle-mediated transport, Golgi to endoplasmic reticulum"/>
    <property type="evidence" value="ECO:0007669"/>
    <property type="project" value="InterPro"/>
</dbReference>
<dbReference type="GO" id="GO:0005789">
    <property type="term" value="C:endoplasmic reticulum membrane"/>
    <property type="evidence" value="ECO:0007669"/>
    <property type="project" value="UniProtKB-SubCell"/>
</dbReference>
<dbReference type="PANTHER" id="PTHR45837">
    <property type="entry name" value="VESICLE-TRAFFICKING PROTEIN SEC22B"/>
    <property type="match status" value="1"/>
</dbReference>
<accession>A0A4T0NS00</accession>
<evidence type="ECO:0000259" key="15">
    <source>
        <dbReference type="PROSITE" id="PS50859"/>
    </source>
</evidence>
<feature type="domain" description="V-SNARE coiled-coil homology" evidence="16">
    <location>
        <begin position="110"/>
        <end position="170"/>
    </location>
</feature>
<dbReference type="SUPFAM" id="SSF64356">
    <property type="entry name" value="SNARE-like"/>
    <property type="match status" value="1"/>
</dbReference>
<comment type="similarity">
    <text evidence="3">Belongs to the synaptobrevin family.</text>
</comment>
<name>A0A4T0NS00_9BASI</name>
<dbReference type="PROSITE" id="PS50892">
    <property type="entry name" value="V_SNARE"/>
    <property type="match status" value="1"/>
</dbReference>
<evidence type="ECO:0000256" key="6">
    <source>
        <dbReference type="ARBA" id="ARBA00022824"/>
    </source>
</evidence>
<protein>
    <recommendedName>
        <fullName evidence="12">Protein transport protein SEC22</fullName>
    </recommendedName>
</protein>
<dbReference type="GO" id="GO:0015031">
    <property type="term" value="P:protein transport"/>
    <property type="evidence" value="ECO:0007669"/>
    <property type="project" value="UniProtKB-KW"/>
</dbReference>
<keyword evidence="4" id="KW-0813">Transport</keyword>
<dbReference type="Gene3D" id="1.20.5.110">
    <property type="match status" value="1"/>
</dbReference>
<feature type="domain" description="Longin" evidence="15">
    <location>
        <begin position="18"/>
        <end position="98"/>
    </location>
</feature>
<dbReference type="GO" id="GO:0005484">
    <property type="term" value="F:SNAP receptor activity"/>
    <property type="evidence" value="ECO:0007669"/>
    <property type="project" value="InterPro"/>
</dbReference>
<evidence type="ECO:0000256" key="11">
    <source>
        <dbReference type="ARBA" id="ARBA00023136"/>
    </source>
</evidence>
<evidence type="ECO:0000256" key="9">
    <source>
        <dbReference type="ARBA" id="ARBA00023034"/>
    </source>
</evidence>
<dbReference type="CDD" id="cd15866">
    <property type="entry name" value="R-SNARE_SEC22"/>
    <property type="match status" value="1"/>
</dbReference>
<dbReference type="Pfam" id="PF13774">
    <property type="entry name" value="Longin"/>
    <property type="match status" value="1"/>
</dbReference>
<evidence type="ECO:0000256" key="10">
    <source>
        <dbReference type="ARBA" id="ARBA00023054"/>
    </source>
</evidence>
<evidence type="ECO:0000256" key="3">
    <source>
        <dbReference type="ARBA" id="ARBA00008025"/>
    </source>
</evidence>
<dbReference type="InterPro" id="IPR044565">
    <property type="entry name" value="Sec22"/>
</dbReference>
<evidence type="ECO:0000256" key="13">
    <source>
        <dbReference type="PROSITE-ProRule" id="PRU00290"/>
    </source>
</evidence>
<dbReference type="Gene3D" id="3.30.450.50">
    <property type="entry name" value="Longin domain"/>
    <property type="match status" value="1"/>
</dbReference>
<keyword evidence="5 14" id="KW-0812">Transmembrane</keyword>
<dbReference type="SMART" id="SM01270">
    <property type="entry name" value="Longin"/>
    <property type="match status" value="1"/>
</dbReference>
<evidence type="ECO:0000256" key="4">
    <source>
        <dbReference type="ARBA" id="ARBA00022448"/>
    </source>
</evidence>
<dbReference type="GO" id="GO:0000139">
    <property type="term" value="C:Golgi membrane"/>
    <property type="evidence" value="ECO:0007669"/>
    <property type="project" value="UniProtKB-SubCell"/>
</dbReference>
<evidence type="ECO:0000313" key="17">
    <source>
        <dbReference type="EMBL" id="TIB99308.1"/>
    </source>
</evidence>
<comment type="subcellular location">
    <subcellularLocation>
        <location evidence="1">Endoplasmic reticulum membrane</location>
        <topology evidence="1">Single-pass type IV membrane protein</topology>
    </subcellularLocation>
    <subcellularLocation>
        <location evidence="2">Golgi apparatus membrane</location>
        <topology evidence="2">Single-pass type IV membrane protein</topology>
    </subcellularLocation>
</comment>
<evidence type="ECO:0000313" key="18">
    <source>
        <dbReference type="Proteomes" id="UP000307169"/>
    </source>
</evidence>
<feature type="transmembrane region" description="Helical" evidence="14">
    <location>
        <begin position="172"/>
        <end position="190"/>
    </location>
</feature>
<comment type="caution">
    <text evidence="17">The sequence shown here is derived from an EMBL/GenBank/DDBJ whole genome shotgun (WGS) entry which is preliminary data.</text>
</comment>
<dbReference type="InterPro" id="IPR010908">
    <property type="entry name" value="Longin_dom"/>
</dbReference>
<dbReference type="SUPFAM" id="SSF58038">
    <property type="entry name" value="SNARE fusion complex"/>
    <property type="match status" value="1"/>
</dbReference>
<keyword evidence="8 14" id="KW-1133">Transmembrane helix</keyword>
<dbReference type="AlphaFoldDB" id="A0A4T0NS00"/>
<evidence type="ECO:0000256" key="5">
    <source>
        <dbReference type="ARBA" id="ARBA00022692"/>
    </source>
</evidence>
<evidence type="ECO:0000256" key="8">
    <source>
        <dbReference type="ARBA" id="ARBA00022989"/>
    </source>
</evidence>
<dbReference type="CDD" id="cd14824">
    <property type="entry name" value="Longin"/>
    <property type="match status" value="1"/>
</dbReference>
<dbReference type="PROSITE" id="PS50859">
    <property type="entry name" value="LONGIN"/>
    <property type="match status" value="1"/>
</dbReference>
<dbReference type="GO" id="GO:0006888">
    <property type="term" value="P:endoplasmic reticulum to Golgi vesicle-mediated transport"/>
    <property type="evidence" value="ECO:0007669"/>
    <property type="project" value="InterPro"/>
</dbReference>
<organism evidence="17 18">
    <name type="scientific">Wallemia mellicola</name>
    <dbReference type="NCBI Taxonomy" id="1708541"/>
    <lineage>
        <taxon>Eukaryota</taxon>
        <taxon>Fungi</taxon>
        <taxon>Dikarya</taxon>
        <taxon>Basidiomycota</taxon>
        <taxon>Wallemiomycotina</taxon>
        <taxon>Wallemiomycetes</taxon>
        <taxon>Wallemiales</taxon>
        <taxon>Wallemiaceae</taxon>
        <taxon>Wallemia</taxon>
    </lineage>
</organism>
<keyword evidence="7" id="KW-0653">Protein transport</keyword>
<reference evidence="17 18" key="1">
    <citation type="submission" date="2019-03" db="EMBL/GenBank/DDBJ databases">
        <title>Sequencing 25 genomes of Wallemia mellicola.</title>
        <authorList>
            <person name="Gostincar C."/>
        </authorList>
    </citation>
    <scope>NUCLEOTIDE SEQUENCE [LARGE SCALE GENOMIC DNA]</scope>
    <source>
        <strain evidence="17 18">EXF-1262</strain>
    </source>
</reference>
<gene>
    <name evidence="17" type="ORF">E3Q17_02676</name>
</gene>
<evidence type="ECO:0000256" key="2">
    <source>
        <dbReference type="ARBA" id="ARBA00004409"/>
    </source>
</evidence>
<sequence length="191" mass="22622">MYVYSLSLIFSVDSSKLELKEQKQQSNQSEPKCTISSGNYNLHYLLVDDICILTITEKSYPQKLIFNYLDELKKEFFNLHANQFINKPYQFQSFELFIQKTTRLFEQPRQFTQLNSELQDVTQIMNKNISDLLWRGDNLDRMSSLSSNLRDESLKYKRAAKKVNFDALIRKYTPIGVIVLLLFIIIYYKLN</sequence>
<evidence type="ECO:0000259" key="16">
    <source>
        <dbReference type="PROSITE" id="PS50892"/>
    </source>
</evidence>